<dbReference type="CTD" id="20239451"/>
<keyword evidence="3" id="KW-0812">Transmembrane</keyword>
<proteinExistence type="predicted"/>
<evidence type="ECO:0000313" key="6">
    <source>
        <dbReference type="EMBL" id="ESO91032.1"/>
    </source>
</evidence>
<feature type="domain" description="EGF-like" evidence="5">
    <location>
        <begin position="422"/>
        <end position="458"/>
    </location>
</feature>
<dbReference type="OrthoDB" id="6142386at2759"/>
<dbReference type="EMBL" id="KB202284">
    <property type="protein sequence ID" value="ESO91032.1"/>
    <property type="molecule type" value="Genomic_DNA"/>
</dbReference>
<dbReference type="Pfam" id="PF17517">
    <property type="entry name" value="IgGFc_binding"/>
    <property type="match status" value="1"/>
</dbReference>
<dbReference type="HOGENOM" id="CLU_381861_0_0_1"/>
<dbReference type="InterPro" id="IPR000742">
    <property type="entry name" value="EGF"/>
</dbReference>
<dbReference type="OMA" id="ERTISRC"/>
<dbReference type="AlphaFoldDB" id="V4A2V8"/>
<dbReference type="PROSITE" id="PS01186">
    <property type="entry name" value="EGF_2"/>
    <property type="match status" value="1"/>
</dbReference>
<evidence type="ECO:0000313" key="7">
    <source>
        <dbReference type="Proteomes" id="UP000030746"/>
    </source>
</evidence>
<keyword evidence="7" id="KW-1185">Reference proteome</keyword>
<dbReference type="RefSeq" id="XP_009058302.1">
    <property type="nucleotide sequence ID" value="XM_009060054.1"/>
</dbReference>
<feature type="compositionally biased region" description="Low complexity" evidence="2">
    <location>
        <begin position="509"/>
        <end position="526"/>
    </location>
</feature>
<evidence type="ECO:0000256" key="1">
    <source>
        <dbReference type="PROSITE-ProRule" id="PRU00076"/>
    </source>
</evidence>
<feature type="disulfide bond" evidence="1">
    <location>
        <begin position="448"/>
        <end position="457"/>
    </location>
</feature>
<evidence type="ECO:0000259" key="5">
    <source>
        <dbReference type="PROSITE" id="PS50026"/>
    </source>
</evidence>
<keyword evidence="1" id="KW-1015">Disulfide bond</keyword>
<evidence type="ECO:0000256" key="4">
    <source>
        <dbReference type="SAM" id="SignalP"/>
    </source>
</evidence>
<feature type="compositionally biased region" description="Low complexity" evidence="2">
    <location>
        <begin position="542"/>
        <end position="563"/>
    </location>
</feature>
<keyword evidence="1" id="KW-0245">EGF-like domain</keyword>
<feature type="region of interest" description="Disordered" evidence="2">
    <location>
        <begin position="502"/>
        <end position="589"/>
    </location>
</feature>
<sequence length="725" mass="79836">MVVTLVLLILFQTGHQFEIDHWGNHFVLTFLQTGDGEVKNSLIITTREDSNISVTFHESNQAKELHLRSDASHTLHFNANSTAKPSMLVLPLKAVSIEASKAISVYGFTESIDPMLYSKDGFLILPVPSLGVEYLAVTCEKDGPQIAIAAVENNTQVEIQIRCYIEVQCYHGLEVSTYQDNHVLTFLLNQHDVVNLYCIGDTTGSIVHSTKPVTVISGCDCVGGFHMIGCDHLVEMMPPTTEQGKQFVVANPADSLTILRILSTNNVTVSDDNGLSYSFQTHSRVTNVVLSEPALCLTSDKPIIVVMFVATSYASGSDVNALMTVVPPQTKYALNYSIGIEPNSINAVYIDMAVFICKVGNCPSNSIDFHPICQGRYGVKRELISGFNKWENFNPFMVLIFACRSDTCMGYPAGMALTDYSGVSECSSIPCMHNGWCLEYGITYRCRCWGGYGGDYCEKEPFEVPVEIGTASISKKESHLQTTEKTFVLWITKKVNNDIGLNPKQFNLTTDQSSTTGTTISTTKTTKPLSDKIKPSLPNTIASTSDSSLQTSASTSDPTTPKTKTPDIQKSDATKPKPETTLAIPKDSDTKTTLRTTISAVNITPFTTNNVIRPSFTNTNTTTPLNKVLRLCGCPCSRSAKKSKTPKIKTAEEILKVPKKKLGKTQRRMISAVNLYNSEINLGYSACSMLLFLILVVVITDVCKLIYWFIGWSKLRKPRDMIRVF</sequence>
<accession>V4A2V8</accession>
<dbReference type="Proteomes" id="UP000030746">
    <property type="component" value="Unassembled WGS sequence"/>
</dbReference>
<evidence type="ECO:0000256" key="3">
    <source>
        <dbReference type="SAM" id="Phobius"/>
    </source>
</evidence>
<dbReference type="Gene3D" id="2.10.25.10">
    <property type="entry name" value="Laminin"/>
    <property type="match status" value="1"/>
</dbReference>
<dbReference type="GeneID" id="20239451"/>
<gene>
    <name evidence="6" type="ORF">LOTGIDRAFT_163550</name>
</gene>
<dbReference type="InterPro" id="IPR035234">
    <property type="entry name" value="IgGFc-bd_N"/>
</dbReference>
<reference evidence="6 7" key="1">
    <citation type="journal article" date="2013" name="Nature">
        <title>Insights into bilaterian evolution from three spiralian genomes.</title>
        <authorList>
            <person name="Simakov O."/>
            <person name="Marletaz F."/>
            <person name="Cho S.J."/>
            <person name="Edsinger-Gonzales E."/>
            <person name="Havlak P."/>
            <person name="Hellsten U."/>
            <person name="Kuo D.H."/>
            <person name="Larsson T."/>
            <person name="Lv J."/>
            <person name="Arendt D."/>
            <person name="Savage R."/>
            <person name="Osoegawa K."/>
            <person name="de Jong P."/>
            <person name="Grimwood J."/>
            <person name="Chapman J.A."/>
            <person name="Shapiro H."/>
            <person name="Aerts A."/>
            <person name="Otillar R.P."/>
            <person name="Terry A.Y."/>
            <person name="Boore J.L."/>
            <person name="Grigoriev I.V."/>
            <person name="Lindberg D.R."/>
            <person name="Seaver E.C."/>
            <person name="Weisblat D.A."/>
            <person name="Putnam N.H."/>
            <person name="Rokhsar D.S."/>
        </authorList>
    </citation>
    <scope>NUCLEOTIDE SEQUENCE [LARGE SCALE GENOMIC DNA]</scope>
</reference>
<dbReference type="CDD" id="cd00054">
    <property type="entry name" value="EGF_CA"/>
    <property type="match status" value="1"/>
</dbReference>
<dbReference type="KEGG" id="lgi:LOTGIDRAFT_163550"/>
<dbReference type="PROSITE" id="PS50026">
    <property type="entry name" value="EGF_3"/>
    <property type="match status" value="1"/>
</dbReference>
<dbReference type="PANTHER" id="PTHR46534:SF1">
    <property type="entry name" value="IGGFC-BINDING PROTEIN N-TERMINAL DOMAIN-CONTAINING PROTEIN"/>
    <property type="match status" value="1"/>
</dbReference>
<feature type="signal peptide" evidence="4">
    <location>
        <begin position="1"/>
        <end position="16"/>
    </location>
</feature>
<feature type="compositionally biased region" description="Basic and acidic residues" evidence="2">
    <location>
        <begin position="564"/>
        <end position="578"/>
    </location>
</feature>
<dbReference type="SUPFAM" id="SSF57196">
    <property type="entry name" value="EGF/Laminin"/>
    <property type="match status" value="1"/>
</dbReference>
<protein>
    <recommendedName>
        <fullName evidence="5">EGF-like domain-containing protein</fullName>
    </recommendedName>
</protein>
<dbReference type="PROSITE" id="PS00022">
    <property type="entry name" value="EGF_1"/>
    <property type="match status" value="1"/>
</dbReference>
<name>V4A2V8_LOTGI</name>
<keyword evidence="4" id="KW-0732">Signal</keyword>
<feature type="chain" id="PRO_5004716806" description="EGF-like domain-containing protein" evidence="4">
    <location>
        <begin position="17"/>
        <end position="725"/>
    </location>
</feature>
<organism evidence="6 7">
    <name type="scientific">Lottia gigantea</name>
    <name type="common">Giant owl limpet</name>
    <dbReference type="NCBI Taxonomy" id="225164"/>
    <lineage>
        <taxon>Eukaryota</taxon>
        <taxon>Metazoa</taxon>
        <taxon>Spiralia</taxon>
        <taxon>Lophotrochozoa</taxon>
        <taxon>Mollusca</taxon>
        <taxon>Gastropoda</taxon>
        <taxon>Patellogastropoda</taxon>
        <taxon>Lottioidea</taxon>
        <taxon>Lottiidae</taxon>
        <taxon>Lottia</taxon>
    </lineage>
</organism>
<feature type="transmembrane region" description="Helical" evidence="3">
    <location>
        <begin position="689"/>
        <end position="710"/>
    </location>
</feature>
<evidence type="ECO:0000256" key="2">
    <source>
        <dbReference type="SAM" id="MobiDB-lite"/>
    </source>
</evidence>
<keyword evidence="3" id="KW-1133">Transmembrane helix</keyword>
<comment type="caution">
    <text evidence="1">Lacks conserved residue(s) required for the propagation of feature annotation.</text>
</comment>
<dbReference type="PANTHER" id="PTHR46534">
    <property type="entry name" value="IGGFC_BINDING DOMAIN-CONTAINING PROTEIN"/>
    <property type="match status" value="1"/>
</dbReference>
<keyword evidence="3" id="KW-0472">Membrane</keyword>